<comment type="caution">
    <text evidence="1">The sequence shown here is derived from an EMBL/GenBank/DDBJ whole genome shotgun (WGS) entry which is preliminary data.</text>
</comment>
<evidence type="ECO:0000313" key="1">
    <source>
        <dbReference type="EMBL" id="MEQ2297678.1"/>
    </source>
</evidence>
<proteinExistence type="predicted"/>
<organism evidence="1 2">
    <name type="scientific">Ameca splendens</name>
    <dbReference type="NCBI Taxonomy" id="208324"/>
    <lineage>
        <taxon>Eukaryota</taxon>
        <taxon>Metazoa</taxon>
        <taxon>Chordata</taxon>
        <taxon>Craniata</taxon>
        <taxon>Vertebrata</taxon>
        <taxon>Euteleostomi</taxon>
        <taxon>Actinopterygii</taxon>
        <taxon>Neopterygii</taxon>
        <taxon>Teleostei</taxon>
        <taxon>Neoteleostei</taxon>
        <taxon>Acanthomorphata</taxon>
        <taxon>Ovalentaria</taxon>
        <taxon>Atherinomorphae</taxon>
        <taxon>Cyprinodontiformes</taxon>
        <taxon>Goodeidae</taxon>
        <taxon>Ameca</taxon>
    </lineage>
</organism>
<keyword evidence="2" id="KW-1185">Reference proteome</keyword>
<dbReference type="Proteomes" id="UP001469553">
    <property type="component" value="Unassembled WGS sequence"/>
</dbReference>
<reference evidence="1 2" key="1">
    <citation type="submission" date="2021-06" db="EMBL/GenBank/DDBJ databases">
        <authorList>
            <person name="Palmer J.M."/>
        </authorList>
    </citation>
    <scope>NUCLEOTIDE SEQUENCE [LARGE SCALE GENOMIC DNA]</scope>
    <source>
        <strain evidence="1 2">AS_MEX2019</strain>
        <tissue evidence="1">Muscle</tissue>
    </source>
</reference>
<evidence type="ECO:0000313" key="2">
    <source>
        <dbReference type="Proteomes" id="UP001469553"/>
    </source>
</evidence>
<protein>
    <submittedName>
        <fullName evidence="1">Uncharacterized protein</fullName>
    </submittedName>
</protein>
<accession>A0ABV0YWH5</accession>
<dbReference type="EMBL" id="JAHRIP010043707">
    <property type="protein sequence ID" value="MEQ2297678.1"/>
    <property type="molecule type" value="Genomic_DNA"/>
</dbReference>
<gene>
    <name evidence="1" type="ORF">AMECASPLE_037034</name>
</gene>
<name>A0ABV0YWH5_9TELE</name>
<sequence length="111" mass="11881">MFPPTMDLADDHQASAMDLFTFLSREVEKSLCRSAGLSVPQSAYDGSRLAILCPGTSPLRHHSPPAPLALWSSSEAHVLLLPQEMPTYRGSQPVGCRGGGFPVSLREGCGK</sequence>